<dbReference type="OrthoDB" id="3066012at2759"/>
<feature type="transmembrane region" description="Helical" evidence="2">
    <location>
        <begin position="182"/>
        <end position="204"/>
    </location>
</feature>
<protein>
    <recommendedName>
        <fullName evidence="5">Transmembrane protein</fullName>
    </recommendedName>
</protein>
<gene>
    <name evidence="3" type="ORF">BDZ94DRAFT_485645</name>
</gene>
<keyword evidence="4" id="KW-1185">Reference proteome</keyword>
<dbReference type="Proteomes" id="UP000807353">
    <property type="component" value="Unassembled WGS sequence"/>
</dbReference>
<organism evidence="3 4">
    <name type="scientific">Collybia nuda</name>
    <dbReference type="NCBI Taxonomy" id="64659"/>
    <lineage>
        <taxon>Eukaryota</taxon>
        <taxon>Fungi</taxon>
        <taxon>Dikarya</taxon>
        <taxon>Basidiomycota</taxon>
        <taxon>Agaricomycotina</taxon>
        <taxon>Agaricomycetes</taxon>
        <taxon>Agaricomycetidae</taxon>
        <taxon>Agaricales</taxon>
        <taxon>Tricholomatineae</taxon>
        <taxon>Clitocybaceae</taxon>
        <taxon>Collybia</taxon>
    </lineage>
</organism>
<feature type="compositionally biased region" description="Polar residues" evidence="1">
    <location>
        <begin position="297"/>
        <end position="319"/>
    </location>
</feature>
<dbReference type="EMBL" id="MU150254">
    <property type="protein sequence ID" value="KAF9464357.1"/>
    <property type="molecule type" value="Genomic_DNA"/>
</dbReference>
<evidence type="ECO:0000256" key="1">
    <source>
        <dbReference type="SAM" id="MobiDB-lite"/>
    </source>
</evidence>
<proteinExistence type="predicted"/>
<keyword evidence="2" id="KW-0472">Membrane</keyword>
<reference evidence="3" key="1">
    <citation type="submission" date="2020-11" db="EMBL/GenBank/DDBJ databases">
        <authorList>
            <consortium name="DOE Joint Genome Institute"/>
            <person name="Ahrendt S."/>
            <person name="Riley R."/>
            <person name="Andreopoulos W."/>
            <person name="Labutti K."/>
            <person name="Pangilinan J."/>
            <person name="Ruiz-Duenas F.J."/>
            <person name="Barrasa J.M."/>
            <person name="Sanchez-Garcia M."/>
            <person name="Camarero S."/>
            <person name="Miyauchi S."/>
            <person name="Serrano A."/>
            <person name="Linde D."/>
            <person name="Babiker R."/>
            <person name="Drula E."/>
            <person name="Ayuso-Fernandez I."/>
            <person name="Pacheco R."/>
            <person name="Padilla G."/>
            <person name="Ferreira P."/>
            <person name="Barriuso J."/>
            <person name="Kellner H."/>
            <person name="Castanera R."/>
            <person name="Alfaro M."/>
            <person name="Ramirez L."/>
            <person name="Pisabarro A.G."/>
            <person name="Kuo A."/>
            <person name="Tritt A."/>
            <person name="Lipzen A."/>
            <person name="He G."/>
            <person name="Yan M."/>
            <person name="Ng V."/>
            <person name="Cullen D."/>
            <person name="Martin F."/>
            <person name="Rosso M.-N."/>
            <person name="Henrissat B."/>
            <person name="Hibbett D."/>
            <person name="Martinez A.T."/>
            <person name="Grigoriev I.V."/>
        </authorList>
    </citation>
    <scope>NUCLEOTIDE SEQUENCE</scope>
    <source>
        <strain evidence="3">CBS 247.69</strain>
    </source>
</reference>
<evidence type="ECO:0000313" key="3">
    <source>
        <dbReference type="EMBL" id="KAF9464357.1"/>
    </source>
</evidence>
<dbReference type="AlphaFoldDB" id="A0A9P5Y6A4"/>
<accession>A0A9P5Y6A4</accession>
<keyword evidence="2" id="KW-0812">Transmembrane</keyword>
<feature type="region of interest" description="Disordered" evidence="1">
    <location>
        <begin position="1"/>
        <end position="100"/>
    </location>
</feature>
<feature type="region of interest" description="Disordered" evidence="1">
    <location>
        <begin position="332"/>
        <end position="351"/>
    </location>
</feature>
<feature type="compositionally biased region" description="Basic residues" evidence="1">
    <location>
        <begin position="1"/>
        <end position="10"/>
    </location>
</feature>
<feature type="compositionally biased region" description="Polar residues" evidence="1">
    <location>
        <begin position="332"/>
        <end position="345"/>
    </location>
</feature>
<evidence type="ECO:0000256" key="2">
    <source>
        <dbReference type="SAM" id="Phobius"/>
    </source>
</evidence>
<name>A0A9P5Y6A4_9AGAR</name>
<comment type="caution">
    <text evidence="3">The sequence shown here is derived from an EMBL/GenBank/DDBJ whole genome shotgun (WGS) entry which is preliminary data.</text>
</comment>
<feature type="region of interest" description="Disordered" evidence="1">
    <location>
        <begin position="292"/>
        <end position="325"/>
    </location>
</feature>
<evidence type="ECO:0000313" key="4">
    <source>
        <dbReference type="Proteomes" id="UP000807353"/>
    </source>
</evidence>
<feature type="compositionally biased region" description="Low complexity" evidence="1">
    <location>
        <begin position="23"/>
        <end position="100"/>
    </location>
</feature>
<sequence>MYHGKPHKRRFDVAPRQGGTGNSTESLSEIVETTSSTSITPSTSSRSASSNALTSSVSSDQTSRTETTASTTLSLSQVSSSRASSVESSASSTGRTTFATSSTTSSQVFPSLLPKTSTSRFTTSIVTPSSPLTLVPSITAIIITEPSSNTPTSIVSTYTFSPSATKEPASGIADGFWQNKGAVAGTFTALGVFVLGIMVAFIILRRRARRTQSEDELFEKFAVTSGFDSRDSAQTVSSHGHTVSPHPSVAELAVQTPMDAYSGDHMYNVPHGQDYPPGTSYGFAPVDGVVNPHLNYSDPQMSQQPSYPAPSLAQTQTPNHYIPSPARAVYNQQAAPRRSYQQSIDSFYGAS</sequence>
<keyword evidence="2" id="KW-1133">Transmembrane helix</keyword>
<evidence type="ECO:0008006" key="5">
    <source>
        <dbReference type="Google" id="ProtNLM"/>
    </source>
</evidence>